<dbReference type="Gene3D" id="3.30.450.20">
    <property type="entry name" value="PAS domain"/>
    <property type="match status" value="1"/>
</dbReference>
<dbReference type="NCBIfam" id="TIGR00229">
    <property type="entry name" value="sensory_box"/>
    <property type="match status" value="1"/>
</dbReference>
<dbReference type="InterPro" id="IPR000014">
    <property type="entry name" value="PAS"/>
</dbReference>
<evidence type="ECO:0000256" key="2">
    <source>
        <dbReference type="ARBA" id="ARBA00012438"/>
    </source>
</evidence>
<feature type="transmembrane region" description="Helical" evidence="9">
    <location>
        <begin position="33"/>
        <end position="52"/>
    </location>
</feature>
<dbReference type="SUPFAM" id="SSF55785">
    <property type="entry name" value="PYP-like sensor domain (PAS domain)"/>
    <property type="match status" value="1"/>
</dbReference>
<keyword evidence="9" id="KW-0472">Membrane</keyword>
<dbReference type="PROSITE" id="PS50109">
    <property type="entry name" value="HIS_KIN"/>
    <property type="match status" value="1"/>
</dbReference>
<dbReference type="PROSITE" id="PS50112">
    <property type="entry name" value="PAS"/>
    <property type="match status" value="1"/>
</dbReference>
<dbReference type="InterPro" id="IPR036097">
    <property type="entry name" value="HisK_dim/P_sf"/>
</dbReference>
<keyword evidence="5" id="KW-0547">Nucleotide-binding</keyword>
<dbReference type="Pfam" id="PF00989">
    <property type="entry name" value="PAS"/>
    <property type="match status" value="1"/>
</dbReference>
<evidence type="ECO:0000256" key="9">
    <source>
        <dbReference type="SAM" id="Phobius"/>
    </source>
</evidence>
<dbReference type="CDD" id="cd00130">
    <property type="entry name" value="PAS"/>
    <property type="match status" value="1"/>
</dbReference>
<dbReference type="GO" id="GO:0006355">
    <property type="term" value="P:regulation of DNA-templated transcription"/>
    <property type="evidence" value="ECO:0007669"/>
    <property type="project" value="InterPro"/>
</dbReference>
<dbReference type="AlphaFoldDB" id="A0A9D1TYD9"/>
<keyword evidence="8" id="KW-0902">Two-component regulatory system</keyword>
<accession>A0A9D1TYD9</accession>
<keyword evidence="3" id="KW-0597">Phosphoprotein</keyword>
<evidence type="ECO:0000256" key="7">
    <source>
        <dbReference type="ARBA" id="ARBA00022840"/>
    </source>
</evidence>
<dbReference type="SUPFAM" id="SSF47384">
    <property type="entry name" value="Homodimeric domain of signal transducing histidine kinase"/>
    <property type="match status" value="1"/>
</dbReference>
<dbReference type="SUPFAM" id="SSF55874">
    <property type="entry name" value="ATPase domain of HSP90 chaperone/DNA topoisomerase II/histidine kinase"/>
    <property type="match status" value="1"/>
</dbReference>
<evidence type="ECO:0000256" key="6">
    <source>
        <dbReference type="ARBA" id="ARBA00022777"/>
    </source>
</evidence>
<evidence type="ECO:0000259" key="11">
    <source>
        <dbReference type="PROSITE" id="PS50112"/>
    </source>
</evidence>
<dbReference type="SMART" id="SM00387">
    <property type="entry name" value="HATPase_c"/>
    <property type="match status" value="1"/>
</dbReference>
<dbReference type="EMBL" id="DXHL01000006">
    <property type="protein sequence ID" value="HIW10159.1"/>
    <property type="molecule type" value="Genomic_DNA"/>
</dbReference>
<dbReference type="GO" id="GO:0005524">
    <property type="term" value="F:ATP binding"/>
    <property type="evidence" value="ECO:0007669"/>
    <property type="project" value="UniProtKB-KW"/>
</dbReference>
<comment type="caution">
    <text evidence="12">The sequence shown here is derived from an EMBL/GenBank/DDBJ whole genome shotgun (WGS) entry which is preliminary data.</text>
</comment>
<reference evidence="12" key="2">
    <citation type="submission" date="2021-04" db="EMBL/GenBank/DDBJ databases">
        <authorList>
            <person name="Gilroy R."/>
        </authorList>
    </citation>
    <scope>NUCLEOTIDE SEQUENCE</scope>
    <source>
        <strain evidence="12">ChiBcec15-1070</strain>
    </source>
</reference>
<keyword evidence="4" id="KW-0808">Transferase</keyword>
<evidence type="ECO:0000313" key="13">
    <source>
        <dbReference type="Proteomes" id="UP000823926"/>
    </source>
</evidence>
<dbReference type="GO" id="GO:0000155">
    <property type="term" value="F:phosphorelay sensor kinase activity"/>
    <property type="evidence" value="ECO:0007669"/>
    <property type="project" value="InterPro"/>
</dbReference>
<reference evidence="12" key="1">
    <citation type="journal article" date="2021" name="PeerJ">
        <title>Extensive microbial diversity within the chicken gut microbiome revealed by metagenomics and culture.</title>
        <authorList>
            <person name="Gilroy R."/>
            <person name="Ravi A."/>
            <person name="Getino M."/>
            <person name="Pursley I."/>
            <person name="Horton D.L."/>
            <person name="Alikhan N.F."/>
            <person name="Baker D."/>
            <person name="Gharbi K."/>
            <person name="Hall N."/>
            <person name="Watson M."/>
            <person name="Adriaenssens E.M."/>
            <person name="Foster-Nyarko E."/>
            <person name="Jarju S."/>
            <person name="Secka A."/>
            <person name="Antonio M."/>
            <person name="Oren A."/>
            <person name="Chaudhuri R.R."/>
            <person name="La Ragione R."/>
            <person name="Hildebrand F."/>
            <person name="Pallen M.J."/>
        </authorList>
    </citation>
    <scope>NUCLEOTIDE SEQUENCE</scope>
    <source>
        <strain evidence="12">ChiBcec15-1070</strain>
    </source>
</reference>
<evidence type="ECO:0000259" key="10">
    <source>
        <dbReference type="PROSITE" id="PS50109"/>
    </source>
</evidence>
<evidence type="ECO:0000256" key="8">
    <source>
        <dbReference type="ARBA" id="ARBA00023012"/>
    </source>
</evidence>
<evidence type="ECO:0000256" key="3">
    <source>
        <dbReference type="ARBA" id="ARBA00022553"/>
    </source>
</evidence>
<gene>
    <name evidence="12" type="ORF">H9888_01540</name>
</gene>
<dbReference type="Pfam" id="PF02518">
    <property type="entry name" value="HATPase_c"/>
    <property type="match status" value="1"/>
</dbReference>
<feature type="domain" description="PAS" evidence="11">
    <location>
        <begin position="111"/>
        <end position="150"/>
    </location>
</feature>
<proteinExistence type="predicted"/>
<dbReference type="PANTHER" id="PTHR43065">
    <property type="entry name" value="SENSOR HISTIDINE KINASE"/>
    <property type="match status" value="1"/>
</dbReference>
<keyword evidence="6" id="KW-0418">Kinase</keyword>
<dbReference type="EC" id="2.7.13.3" evidence="2"/>
<dbReference type="InterPro" id="IPR036890">
    <property type="entry name" value="HATPase_C_sf"/>
</dbReference>
<evidence type="ECO:0000256" key="5">
    <source>
        <dbReference type="ARBA" id="ARBA00022741"/>
    </source>
</evidence>
<evidence type="ECO:0000256" key="4">
    <source>
        <dbReference type="ARBA" id="ARBA00022679"/>
    </source>
</evidence>
<dbReference type="InterPro" id="IPR005467">
    <property type="entry name" value="His_kinase_dom"/>
</dbReference>
<comment type="catalytic activity">
    <reaction evidence="1">
        <text>ATP + protein L-histidine = ADP + protein N-phospho-L-histidine.</text>
        <dbReference type="EC" id="2.7.13.3"/>
    </reaction>
</comment>
<dbReference type="InterPro" id="IPR004358">
    <property type="entry name" value="Sig_transdc_His_kin-like_C"/>
</dbReference>
<keyword evidence="9" id="KW-1133">Transmembrane helix</keyword>
<dbReference type="InterPro" id="IPR035965">
    <property type="entry name" value="PAS-like_dom_sf"/>
</dbReference>
<evidence type="ECO:0000256" key="1">
    <source>
        <dbReference type="ARBA" id="ARBA00000085"/>
    </source>
</evidence>
<dbReference type="Proteomes" id="UP000823926">
    <property type="component" value="Unassembled WGS sequence"/>
</dbReference>
<dbReference type="PANTHER" id="PTHR43065:SF46">
    <property type="entry name" value="C4-DICARBOXYLATE TRANSPORT SENSOR PROTEIN DCTB"/>
    <property type="match status" value="1"/>
</dbReference>
<dbReference type="PRINTS" id="PR00344">
    <property type="entry name" value="BCTRLSENSOR"/>
</dbReference>
<keyword evidence="9" id="KW-0812">Transmembrane</keyword>
<dbReference type="InterPro" id="IPR013767">
    <property type="entry name" value="PAS_fold"/>
</dbReference>
<evidence type="ECO:0000313" key="12">
    <source>
        <dbReference type="EMBL" id="HIW10159.1"/>
    </source>
</evidence>
<dbReference type="Gene3D" id="3.30.565.10">
    <property type="entry name" value="Histidine kinase-like ATPase, C-terminal domain"/>
    <property type="match status" value="1"/>
</dbReference>
<organism evidence="12 13">
    <name type="scientific">Candidatus Rikenella faecigallinarum</name>
    <dbReference type="NCBI Taxonomy" id="2838745"/>
    <lineage>
        <taxon>Bacteria</taxon>
        <taxon>Pseudomonadati</taxon>
        <taxon>Bacteroidota</taxon>
        <taxon>Bacteroidia</taxon>
        <taxon>Bacteroidales</taxon>
        <taxon>Rikenellaceae</taxon>
        <taxon>Rikenella</taxon>
    </lineage>
</organism>
<sequence length="442" mass="49531">MFFYARVTLRLLSLLAVVAVSAAATLYFLLQGYYALVFFMASVLAGSVWSVLRFNSRNARKLMYMFSSIESGDYSFKFTETDPSRNDTMVNAALNRIRSLLTRARDETIEQEKYYQLILESITTGIVVIDARGHVLQTNREAIRLLGLEPFTHITQLARLDEQFPALLNDIEAGESRQLICNNEHSSVTLSVQASSIMRRGERLKILALTDIENELSDREIESWIRLIRVLTHEIMNSINPITSISDSLVERVEHSSPAQIRQGLETISQTAKGLLSFVESYRKFTRLPAPEPTLFYVKEFMESLRSLALATVPQGARPVEIRVSVEPEDMILYADRGQVTQVAINLLKNSIEATLETDHPHIDFTATLDSREQVILTVANNGPSIPPEVADHIFIPFFTTKSGGSGVGLSLSRQIMRMHGGSLKYRPGSDGTGAVFTMTFR</sequence>
<protein>
    <recommendedName>
        <fullName evidence="2">histidine kinase</fullName>
        <ecNumber evidence="2">2.7.13.3</ecNumber>
    </recommendedName>
</protein>
<feature type="domain" description="Histidine kinase" evidence="10">
    <location>
        <begin position="230"/>
        <end position="442"/>
    </location>
</feature>
<name>A0A9D1TYD9_9BACT</name>
<dbReference type="InterPro" id="IPR003594">
    <property type="entry name" value="HATPase_dom"/>
</dbReference>
<keyword evidence="7" id="KW-0067">ATP-binding</keyword>